<dbReference type="Proteomes" id="UP000192936">
    <property type="component" value="Unassembled WGS sequence"/>
</dbReference>
<gene>
    <name evidence="2" type="ORF">SAMN02982917_1795</name>
</gene>
<accession>A0A1X7EK86</accession>
<evidence type="ECO:0000313" key="2">
    <source>
        <dbReference type="EMBL" id="SMF35409.1"/>
    </source>
</evidence>
<reference evidence="2 3" key="1">
    <citation type="submission" date="2017-04" db="EMBL/GenBank/DDBJ databases">
        <authorList>
            <person name="Afonso C.L."/>
            <person name="Miller P.J."/>
            <person name="Scott M.A."/>
            <person name="Spackman E."/>
            <person name="Goraichik I."/>
            <person name="Dimitrov K.M."/>
            <person name="Suarez D.L."/>
            <person name="Swayne D.E."/>
        </authorList>
    </citation>
    <scope>NUCLEOTIDE SEQUENCE [LARGE SCALE GENOMIC DNA]</scope>
    <source>
        <strain evidence="2 3">A2P</strain>
    </source>
</reference>
<keyword evidence="1" id="KW-0732">Signal</keyword>
<feature type="chain" id="PRO_5012326868" evidence="1">
    <location>
        <begin position="34"/>
        <end position="306"/>
    </location>
</feature>
<feature type="signal peptide" evidence="1">
    <location>
        <begin position="1"/>
        <end position="33"/>
    </location>
</feature>
<proteinExistence type="predicted"/>
<sequence>MILRFRAGACSALAALALLASTALTITPSPAAAQMFGGSGLGGLFGGSGGGCGGESDGLFGLIVSAAVGYFTGGVGGAAMGAGSSLAGGGQGQSPGCPIVESKPLMVEGMVQRQEVEIIAQTAHMLTQIDNMIRMRALSDLDSGGAVAARLGETRRAADGVGRVQWSLDGVDRQFTALYPDVLPNGLDAEGVVAHQAEQARLARDASRASKRVSADVVTGIEAYPERARDLMAALKACDGQTCAIDAGAQATLLNAEMAGQLLMLQAAHGRALEAQLDYEQAAVERARQQAILSWRGLDTYGAPGS</sequence>
<dbReference type="RefSeq" id="WP_244560573.1">
    <property type="nucleotide sequence ID" value="NZ_FXAK01000002.1"/>
</dbReference>
<evidence type="ECO:0000313" key="3">
    <source>
        <dbReference type="Proteomes" id="UP000192936"/>
    </source>
</evidence>
<protein>
    <submittedName>
        <fullName evidence="2">P-type conjugative transfer protein TrbJ</fullName>
    </submittedName>
</protein>
<organism evidence="2 3">
    <name type="scientific">Azospirillum oryzae</name>
    <dbReference type="NCBI Taxonomy" id="286727"/>
    <lineage>
        <taxon>Bacteria</taxon>
        <taxon>Pseudomonadati</taxon>
        <taxon>Pseudomonadota</taxon>
        <taxon>Alphaproteobacteria</taxon>
        <taxon>Rhodospirillales</taxon>
        <taxon>Azospirillaceae</taxon>
        <taxon>Azospirillum</taxon>
    </lineage>
</organism>
<dbReference type="STRING" id="286727.SAMN02982917_1795"/>
<name>A0A1X7EK86_9PROT</name>
<dbReference type="AlphaFoldDB" id="A0A1X7EK86"/>
<dbReference type="EMBL" id="FXAK01000002">
    <property type="protein sequence ID" value="SMF35409.1"/>
    <property type="molecule type" value="Genomic_DNA"/>
</dbReference>
<evidence type="ECO:0000256" key="1">
    <source>
        <dbReference type="SAM" id="SignalP"/>
    </source>
</evidence>